<evidence type="ECO:0000256" key="1">
    <source>
        <dbReference type="SAM" id="MobiDB-lite"/>
    </source>
</evidence>
<dbReference type="Proteomes" id="UP000305067">
    <property type="component" value="Unassembled WGS sequence"/>
</dbReference>
<keyword evidence="2" id="KW-0732">Signal</keyword>
<keyword evidence="4" id="KW-1185">Reference proteome</keyword>
<feature type="chain" id="PRO_5022910505" description="Ser-Thr-rich glycosyl-phosphatidyl-inositol-anchored membrane family-domain-containing protein" evidence="2">
    <location>
        <begin position="19"/>
        <end position="234"/>
    </location>
</feature>
<dbReference type="EMBL" id="ML178823">
    <property type="protein sequence ID" value="TFL02158.1"/>
    <property type="molecule type" value="Genomic_DNA"/>
</dbReference>
<sequence>MLGTVAIAILLSPVLVLAQGIVVPSEPTPGAVFNEGTPCTISWRAGDPSWNTTNVQLMSGDNFQMVHVTPNSAIYFYQFSTPLLPTLLTWTGRFAITDAAGLLTPPSETNTPGTVDGVKWGMGRLVDLGAALAAPVYLGGVGGATNATVTSSDGMTSVSASATVDSTATESASTSNRPDPDDETHMAAQTEDSAGAAQTEGAAGASGEASRVRFDAWVRLVVGVVVGGGWVASL</sequence>
<dbReference type="AlphaFoldDB" id="A0A5C3QLE2"/>
<evidence type="ECO:0008006" key="5">
    <source>
        <dbReference type="Google" id="ProtNLM"/>
    </source>
</evidence>
<accession>A0A5C3QLE2</accession>
<feature type="region of interest" description="Disordered" evidence="1">
    <location>
        <begin position="160"/>
        <end position="208"/>
    </location>
</feature>
<evidence type="ECO:0000313" key="3">
    <source>
        <dbReference type="EMBL" id="TFL02158.1"/>
    </source>
</evidence>
<proteinExistence type="predicted"/>
<dbReference type="PANTHER" id="PTHR40633:SF1">
    <property type="entry name" value="GPI ANCHORED SERINE-THREONINE RICH PROTEIN (AFU_ORTHOLOGUE AFUA_1G03630)"/>
    <property type="match status" value="1"/>
</dbReference>
<evidence type="ECO:0000313" key="4">
    <source>
        <dbReference type="Proteomes" id="UP000305067"/>
    </source>
</evidence>
<gene>
    <name evidence="3" type="ORF">BDV98DRAFT_604105</name>
</gene>
<organism evidence="3 4">
    <name type="scientific">Pterulicium gracile</name>
    <dbReference type="NCBI Taxonomy" id="1884261"/>
    <lineage>
        <taxon>Eukaryota</taxon>
        <taxon>Fungi</taxon>
        <taxon>Dikarya</taxon>
        <taxon>Basidiomycota</taxon>
        <taxon>Agaricomycotina</taxon>
        <taxon>Agaricomycetes</taxon>
        <taxon>Agaricomycetidae</taxon>
        <taxon>Agaricales</taxon>
        <taxon>Pleurotineae</taxon>
        <taxon>Pterulaceae</taxon>
        <taxon>Pterulicium</taxon>
    </lineage>
</organism>
<dbReference type="OrthoDB" id="2432613at2759"/>
<dbReference type="STRING" id="1884261.A0A5C3QLE2"/>
<name>A0A5C3QLE2_9AGAR</name>
<reference evidence="3 4" key="1">
    <citation type="journal article" date="2019" name="Nat. Ecol. Evol.">
        <title>Megaphylogeny resolves global patterns of mushroom evolution.</title>
        <authorList>
            <person name="Varga T."/>
            <person name="Krizsan K."/>
            <person name="Foldi C."/>
            <person name="Dima B."/>
            <person name="Sanchez-Garcia M."/>
            <person name="Sanchez-Ramirez S."/>
            <person name="Szollosi G.J."/>
            <person name="Szarkandi J.G."/>
            <person name="Papp V."/>
            <person name="Albert L."/>
            <person name="Andreopoulos W."/>
            <person name="Angelini C."/>
            <person name="Antonin V."/>
            <person name="Barry K.W."/>
            <person name="Bougher N.L."/>
            <person name="Buchanan P."/>
            <person name="Buyck B."/>
            <person name="Bense V."/>
            <person name="Catcheside P."/>
            <person name="Chovatia M."/>
            <person name="Cooper J."/>
            <person name="Damon W."/>
            <person name="Desjardin D."/>
            <person name="Finy P."/>
            <person name="Geml J."/>
            <person name="Haridas S."/>
            <person name="Hughes K."/>
            <person name="Justo A."/>
            <person name="Karasinski D."/>
            <person name="Kautmanova I."/>
            <person name="Kiss B."/>
            <person name="Kocsube S."/>
            <person name="Kotiranta H."/>
            <person name="LaButti K.M."/>
            <person name="Lechner B.E."/>
            <person name="Liimatainen K."/>
            <person name="Lipzen A."/>
            <person name="Lukacs Z."/>
            <person name="Mihaltcheva S."/>
            <person name="Morgado L.N."/>
            <person name="Niskanen T."/>
            <person name="Noordeloos M.E."/>
            <person name="Ohm R.A."/>
            <person name="Ortiz-Santana B."/>
            <person name="Ovrebo C."/>
            <person name="Racz N."/>
            <person name="Riley R."/>
            <person name="Savchenko A."/>
            <person name="Shiryaev A."/>
            <person name="Soop K."/>
            <person name="Spirin V."/>
            <person name="Szebenyi C."/>
            <person name="Tomsovsky M."/>
            <person name="Tulloss R.E."/>
            <person name="Uehling J."/>
            <person name="Grigoriev I.V."/>
            <person name="Vagvolgyi C."/>
            <person name="Papp T."/>
            <person name="Martin F.M."/>
            <person name="Miettinen O."/>
            <person name="Hibbett D.S."/>
            <person name="Nagy L.G."/>
        </authorList>
    </citation>
    <scope>NUCLEOTIDE SEQUENCE [LARGE SCALE GENOMIC DNA]</scope>
    <source>
        <strain evidence="3 4">CBS 309.79</strain>
    </source>
</reference>
<feature type="compositionally biased region" description="Low complexity" evidence="1">
    <location>
        <begin position="160"/>
        <end position="175"/>
    </location>
</feature>
<dbReference type="InterPro" id="IPR052982">
    <property type="entry name" value="SRP1/TIP1-like"/>
</dbReference>
<protein>
    <recommendedName>
        <fullName evidence="5">Ser-Thr-rich glycosyl-phosphatidyl-inositol-anchored membrane family-domain-containing protein</fullName>
    </recommendedName>
</protein>
<evidence type="ECO:0000256" key="2">
    <source>
        <dbReference type="SAM" id="SignalP"/>
    </source>
</evidence>
<feature type="signal peptide" evidence="2">
    <location>
        <begin position="1"/>
        <end position="18"/>
    </location>
</feature>
<dbReference type="PANTHER" id="PTHR40633">
    <property type="entry name" value="MATRIX PROTEIN, PUTATIVE (AFU_ORTHOLOGUE AFUA_8G05410)-RELATED"/>
    <property type="match status" value="1"/>
</dbReference>
<feature type="compositionally biased region" description="Low complexity" evidence="1">
    <location>
        <begin position="193"/>
        <end position="208"/>
    </location>
</feature>